<organism evidence="2 3">
    <name type="scientific">Veillonella dispar DORA_11</name>
    <dbReference type="NCBI Taxonomy" id="1403949"/>
    <lineage>
        <taxon>Bacteria</taxon>
        <taxon>Bacillati</taxon>
        <taxon>Bacillota</taxon>
        <taxon>Negativicutes</taxon>
        <taxon>Veillonellales</taxon>
        <taxon>Veillonellaceae</taxon>
        <taxon>Veillonella</taxon>
    </lineage>
</organism>
<accession>W1VDB9</accession>
<protein>
    <submittedName>
        <fullName evidence="2">Uncharacterized protein</fullName>
    </submittedName>
</protein>
<dbReference type="EMBL" id="AZMJ01000046">
    <property type="protein sequence ID" value="ETJ02009.1"/>
    <property type="molecule type" value="Genomic_DNA"/>
</dbReference>
<reference evidence="2 3" key="1">
    <citation type="submission" date="2013-12" db="EMBL/GenBank/DDBJ databases">
        <title>A Varibaculum cambriense genome reconstructed from a premature infant gut community with otherwise low bacterial novelty that shifts toward anaerobic metabolism during the third week of life.</title>
        <authorList>
            <person name="Brown C.T."/>
            <person name="Sharon I."/>
            <person name="Thomas B.C."/>
            <person name="Castelle C.J."/>
            <person name="Morowitz M.J."/>
            <person name="Banfield J.F."/>
        </authorList>
    </citation>
    <scope>NUCLEOTIDE SEQUENCE [LARGE SCALE GENOMIC DNA]</scope>
    <source>
        <strain evidence="3">DORA_11</strain>
    </source>
</reference>
<proteinExistence type="predicted"/>
<name>W1VDB9_9FIRM</name>
<sequence>MRSPAIPWCWSTALVRASLCFRRYLVPTIATPWRRPTPNVRARPGLRCYPIALAATPFCLSLPLGVGRYPIARATGVRRTRRGSDSGGGIAKAGHGQARCAVSVGKGSYQASTATDPASRATGKHSNRPSRPRPKPYKPNTSPTVPAPLEVLRVQGLVAPGLWRRRA</sequence>
<feature type="region of interest" description="Disordered" evidence="1">
    <location>
        <begin position="111"/>
        <end position="148"/>
    </location>
</feature>
<dbReference type="AlphaFoldDB" id="W1VDB9"/>
<feature type="compositionally biased region" description="Basic residues" evidence="1">
    <location>
        <begin position="122"/>
        <end position="136"/>
    </location>
</feature>
<evidence type="ECO:0000256" key="1">
    <source>
        <dbReference type="SAM" id="MobiDB-lite"/>
    </source>
</evidence>
<evidence type="ECO:0000313" key="2">
    <source>
        <dbReference type="EMBL" id="ETJ02009.1"/>
    </source>
</evidence>
<evidence type="ECO:0000313" key="3">
    <source>
        <dbReference type="Proteomes" id="UP000018855"/>
    </source>
</evidence>
<feature type="region of interest" description="Disordered" evidence="1">
    <location>
        <begin position="77"/>
        <end position="97"/>
    </location>
</feature>
<gene>
    <name evidence="2" type="ORF">Q619_VDC00046G0001</name>
</gene>
<dbReference type="Proteomes" id="UP000018855">
    <property type="component" value="Unassembled WGS sequence"/>
</dbReference>
<comment type="caution">
    <text evidence="2">The sequence shown here is derived from an EMBL/GenBank/DDBJ whole genome shotgun (WGS) entry which is preliminary data.</text>
</comment>